<dbReference type="InterPro" id="IPR046346">
    <property type="entry name" value="Aminoacid_DH-like_N_sf"/>
</dbReference>
<evidence type="ECO:0000313" key="4">
    <source>
        <dbReference type="EMBL" id="QFQ97782.1"/>
    </source>
</evidence>
<dbReference type="KEGG" id="sphv:F9278_17850"/>
<dbReference type="GO" id="GO:0004764">
    <property type="term" value="F:shikimate 3-dehydrogenase (NADP+) activity"/>
    <property type="evidence" value="ECO:0007669"/>
    <property type="project" value="InterPro"/>
</dbReference>
<dbReference type="SUPFAM" id="SSF53223">
    <property type="entry name" value="Aminoacid dehydrogenase-like, N-terminal domain"/>
    <property type="match status" value="1"/>
</dbReference>
<dbReference type="InterPro" id="IPR036291">
    <property type="entry name" value="NAD(P)-bd_dom_sf"/>
</dbReference>
<dbReference type="InterPro" id="IPR022893">
    <property type="entry name" value="Shikimate_DH_fam"/>
</dbReference>
<reference evidence="4 5" key="1">
    <citation type="submission" date="2019-10" db="EMBL/GenBank/DDBJ databases">
        <title>Streptomyces sp. strain GY16 isolated from leaves of Broussonetia papyrifera.</title>
        <authorList>
            <person name="Mo P."/>
        </authorList>
    </citation>
    <scope>NUCLEOTIDE SEQUENCE [LARGE SCALE GENOMIC DNA]</scope>
    <source>
        <strain evidence="4 5">GY16</strain>
    </source>
</reference>
<dbReference type="GO" id="GO:0050661">
    <property type="term" value="F:NADP binding"/>
    <property type="evidence" value="ECO:0007669"/>
    <property type="project" value="TreeGrafter"/>
</dbReference>
<evidence type="ECO:0000259" key="3">
    <source>
        <dbReference type="Pfam" id="PF08501"/>
    </source>
</evidence>
<dbReference type="GO" id="GO:0019632">
    <property type="term" value="P:shikimate metabolic process"/>
    <property type="evidence" value="ECO:0007669"/>
    <property type="project" value="TreeGrafter"/>
</dbReference>
<dbReference type="GO" id="GO:0009073">
    <property type="term" value="P:aromatic amino acid family biosynthetic process"/>
    <property type="evidence" value="ECO:0007669"/>
    <property type="project" value="UniProtKB-KW"/>
</dbReference>
<sequence>MSHSPGAVPRITGRTRLFAVLGDPVRQVRAPEMLNPVFAELGLDAVLVPVHAPAAHLGEVVRGLQRAANVDGLLVTVPHKAAARAFADVLSPAVRLAGGTNVLRRGGDGRWYAENFDGVGFVAGLVAAGHPPAGRSVTLVGAGGAGGAIAAALVLAGVARLDVVDLDPARVRALLDRLSDHAPGVVRHSPPATAGKADIVVNATPLGLRDDDPLPFDPARLGPGTLVADVIMTPPETRLLRTASALGLPVHPGAHMLSRQLDLYREFFDLHPTEQAG</sequence>
<protein>
    <submittedName>
        <fullName evidence="4">Shikimate dehydrogenase</fullName>
    </submittedName>
</protein>
<comment type="pathway">
    <text evidence="1">Metabolic intermediate biosynthesis; chorismate biosynthesis; chorismate from D-erythrose 4-phosphate and phosphoenolpyruvate: step 4/7.</text>
</comment>
<dbReference type="RefSeq" id="WP_152169261.1">
    <property type="nucleotide sequence ID" value="NZ_CP045096.1"/>
</dbReference>
<dbReference type="Gene3D" id="3.40.50.10860">
    <property type="entry name" value="Leucine Dehydrogenase, chain A, domain 1"/>
    <property type="match status" value="1"/>
</dbReference>
<evidence type="ECO:0000256" key="1">
    <source>
        <dbReference type="ARBA" id="ARBA00004871"/>
    </source>
</evidence>
<dbReference type="SUPFAM" id="SSF51735">
    <property type="entry name" value="NAD(P)-binding Rossmann-fold domains"/>
    <property type="match status" value="1"/>
</dbReference>
<organism evidence="4 5">
    <name type="scientific">Streptomyces phaeolivaceus</name>
    <dbReference type="NCBI Taxonomy" id="2653200"/>
    <lineage>
        <taxon>Bacteria</taxon>
        <taxon>Bacillati</taxon>
        <taxon>Actinomycetota</taxon>
        <taxon>Actinomycetes</taxon>
        <taxon>Kitasatosporales</taxon>
        <taxon>Streptomycetaceae</taxon>
        <taxon>Streptomyces</taxon>
    </lineage>
</organism>
<dbReference type="Pfam" id="PF08501">
    <property type="entry name" value="Shikimate_dh_N"/>
    <property type="match status" value="1"/>
</dbReference>
<dbReference type="GO" id="GO:0005829">
    <property type="term" value="C:cytosol"/>
    <property type="evidence" value="ECO:0007669"/>
    <property type="project" value="TreeGrafter"/>
</dbReference>
<keyword evidence="5" id="KW-1185">Reference proteome</keyword>
<dbReference type="EMBL" id="CP045096">
    <property type="protein sequence ID" value="QFQ97782.1"/>
    <property type="molecule type" value="Genomic_DNA"/>
</dbReference>
<dbReference type="GO" id="GO:0009423">
    <property type="term" value="P:chorismate biosynthetic process"/>
    <property type="evidence" value="ECO:0007669"/>
    <property type="project" value="TreeGrafter"/>
</dbReference>
<name>A0A5P8K4S4_9ACTN</name>
<dbReference type="Gene3D" id="3.40.50.720">
    <property type="entry name" value="NAD(P)-binding Rossmann-like Domain"/>
    <property type="match status" value="1"/>
</dbReference>
<dbReference type="AlphaFoldDB" id="A0A5P8K4S4"/>
<dbReference type="Proteomes" id="UP000327294">
    <property type="component" value="Chromosome"/>
</dbReference>
<keyword evidence="2" id="KW-0057">Aromatic amino acid biosynthesis</keyword>
<evidence type="ECO:0000256" key="2">
    <source>
        <dbReference type="ARBA" id="ARBA00023141"/>
    </source>
</evidence>
<evidence type="ECO:0000313" key="5">
    <source>
        <dbReference type="Proteomes" id="UP000327294"/>
    </source>
</evidence>
<dbReference type="InterPro" id="IPR013708">
    <property type="entry name" value="Shikimate_DH-bd_N"/>
</dbReference>
<gene>
    <name evidence="4" type="ORF">F9278_17850</name>
</gene>
<dbReference type="PANTHER" id="PTHR21089">
    <property type="entry name" value="SHIKIMATE DEHYDROGENASE"/>
    <property type="match status" value="1"/>
</dbReference>
<dbReference type="PANTHER" id="PTHR21089:SF1">
    <property type="entry name" value="BIFUNCTIONAL 3-DEHYDROQUINATE DEHYDRATASE_SHIKIMATE DEHYDROGENASE, CHLOROPLASTIC"/>
    <property type="match status" value="1"/>
</dbReference>
<accession>A0A5P8K4S4</accession>
<keyword evidence="2" id="KW-0028">Amino-acid biosynthesis</keyword>
<proteinExistence type="predicted"/>
<feature type="domain" description="Shikimate dehydrogenase substrate binding N-terminal" evidence="3">
    <location>
        <begin position="20"/>
        <end position="103"/>
    </location>
</feature>